<dbReference type="GO" id="GO:0008237">
    <property type="term" value="F:metallopeptidase activity"/>
    <property type="evidence" value="ECO:0007669"/>
    <property type="project" value="UniProtKB-KW"/>
</dbReference>
<evidence type="ECO:0000313" key="5">
    <source>
        <dbReference type="Proteomes" id="UP000282028"/>
    </source>
</evidence>
<reference evidence="4 5" key="1">
    <citation type="submission" date="2018-10" db="EMBL/GenBank/DDBJ databases">
        <title>Phylogenomics of Brevibacillus.</title>
        <authorList>
            <person name="Dunlap C."/>
        </authorList>
    </citation>
    <scope>NUCLEOTIDE SEQUENCE [LARGE SCALE GENOMIC DNA]</scope>
    <source>
        <strain evidence="4 5">JCM 12215</strain>
    </source>
</reference>
<dbReference type="GO" id="GO:0006508">
    <property type="term" value="P:proteolysis"/>
    <property type="evidence" value="ECO:0007669"/>
    <property type="project" value="UniProtKB-KW"/>
</dbReference>
<dbReference type="OrthoDB" id="275270at2"/>
<dbReference type="AlphaFoldDB" id="A0A3M8BXJ6"/>
<dbReference type="RefSeq" id="WP_122910974.1">
    <property type="nucleotide sequence ID" value="NZ_CBCSBE010000030.1"/>
</dbReference>
<dbReference type="PANTHER" id="PTHR41775">
    <property type="entry name" value="SECRETED PROTEIN-RELATED"/>
    <property type="match status" value="1"/>
</dbReference>
<keyword evidence="4" id="KW-0378">Hydrolase</keyword>
<proteinExistence type="predicted"/>
<feature type="signal peptide" evidence="1">
    <location>
        <begin position="1"/>
        <end position="23"/>
    </location>
</feature>
<keyword evidence="1" id="KW-0732">Signal</keyword>
<dbReference type="InterPro" id="IPR008757">
    <property type="entry name" value="Peptidase_M6-like_domain"/>
</dbReference>
<dbReference type="PANTHER" id="PTHR41775:SF1">
    <property type="entry name" value="PEPTIDASE M6-LIKE DOMAIN-CONTAINING PROTEIN"/>
    <property type="match status" value="1"/>
</dbReference>
<dbReference type="PIRSF" id="PIRSF007519">
    <property type="entry name" value="Protease_InhA"/>
    <property type="match status" value="1"/>
</dbReference>
<feature type="chain" id="PRO_5017955491" evidence="1">
    <location>
        <begin position="24"/>
        <end position="753"/>
    </location>
</feature>
<dbReference type="Pfam" id="PF20774">
    <property type="entry name" value="InhA-like_VEG"/>
    <property type="match status" value="1"/>
</dbReference>
<dbReference type="Pfam" id="PF05547">
    <property type="entry name" value="Peptidase_M6"/>
    <property type="match status" value="1"/>
</dbReference>
<organism evidence="4 5">
    <name type="scientific">Brevibacillus invocatus</name>
    <dbReference type="NCBI Taxonomy" id="173959"/>
    <lineage>
        <taxon>Bacteria</taxon>
        <taxon>Bacillati</taxon>
        <taxon>Bacillota</taxon>
        <taxon>Bacilli</taxon>
        <taxon>Bacillales</taxon>
        <taxon>Paenibacillaceae</taxon>
        <taxon>Brevibacillus</taxon>
    </lineage>
</organism>
<evidence type="ECO:0000256" key="1">
    <source>
        <dbReference type="SAM" id="SignalP"/>
    </source>
</evidence>
<name>A0A3M8BXJ6_9BACL</name>
<feature type="domain" description="Peptidase M6-like" evidence="2">
    <location>
        <begin position="121"/>
        <end position="393"/>
    </location>
</feature>
<dbReference type="EMBL" id="RHHR01000047">
    <property type="protein sequence ID" value="RNB68053.1"/>
    <property type="molecule type" value="Genomic_DNA"/>
</dbReference>
<evidence type="ECO:0000259" key="2">
    <source>
        <dbReference type="Pfam" id="PF05547"/>
    </source>
</evidence>
<protein>
    <submittedName>
        <fullName evidence="4">M6 family metalloprotease domain-containing protein</fullName>
    </submittedName>
</protein>
<evidence type="ECO:0000313" key="4">
    <source>
        <dbReference type="EMBL" id="RNB68053.1"/>
    </source>
</evidence>
<keyword evidence="4" id="KW-0645">Protease</keyword>
<comment type="caution">
    <text evidence="4">The sequence shown here is derived from an EMBL/GenBank/DDBJ whole genome shotgun (WGS) entry which is preliminary data.</text>
</comment>
<gene>
    <name evidence="4" type="ORF">EDM52_21450</name>
</gene>
<dbReference type="SUPFAM" id="SSF55486">
    <property type="entry name" value="Metalloproteases ('zincins'), catalytic domain"/>
    <property type="match status" value="1"/>
</dbReference>
<dbReference type="Pfam" id="PF20773">
    <property type="entry name" value="InhA-like_MAM"/>
    <property type="match status" value="1"/>
</dbReference>
<dbReference type="Proteomes" id="UP000282028">
    <property type="component" value="Unassembled WGS sequence"/>
</dbReference>
<feature type="domain" description="Immune inhibitor A-like metallopeptidase VEG" evidence="3">
    <location>
        <begin position="584"/>
        <end position="743"/>
    </location>
</feature>
<accession>A0A3M8BXJ6</accession>
<evidence type="ECO:0000259" key="3">
    <source>
        <dbReference type="Pfam" id="PF20774"/>
    </source>
</evidence>
<sequence length="753" mass="84666">MKKGKKILPILFSSSLVFGTFMAVPATGLAAKSKEEKNSLHVDLSTINLERLTNALIDRGVIDEDADQEEIDEAIRDYLKDRKVPHGIDESTSFGKKASKSQQAAVSKAANKISKLKDEKKFSASGKIHKDNIVVALIEFPDREHNNVPKKSDSLWTKDFNEKHYEKMLFDRKGYRTPEGTSMTTMAKFYYDQSGQTWQVDGVVTPWLVAEKGYEYYGGNDSSGNDANPRDLVKETLEAVGEAIAGKEDLYDQRDPYDLDGDGDLMEPDGMLDNLMLVHAGIGEETGEDDDAIWSHRWTVGRPVDIPGTSLKAYDYMIQPEDGAPGVFAHEYGHNLGLPDLYDTTRQGHDSPVGAWSLMSSGSHTGKIFQTQPTGFDPWSKMMLQQMYGGKWIKPAVYDHKDLKGAKRSVKLVDASSIGPNSKVIKINMPEVEKKPPIQPKDGDYAYFSDEGDDLNTKMVSEVIDLTGASRASMSFDSWRSIEEGYDYLYVHVIDADTGDREEVAAFDDVTKGWDREEISLNEFAGKNIQVEFNYVTDGGLAMEGFYLDNFEVEADGEVIFEDDAEGDLKFELDGFVHFDGEGKMYDAYYLVEIRSHKGVDAGLEFFRRKDTFFSYDPGMVIWYYDGRYGKTQDNNTSQHPGYGMLGVVDAHQEVRYWNNDEDNKDAIADSRYQVNDAAFSPNKTSGMKLDYIFGTMNYEPLKGITIFNDKDDYRMKEVPEIGKILPKIGLQIRLKKVEKDFSGGTIEISVKK</sequence>
<dbReference type="InterPro" id="IPR012300">
    <property type="entry name" value="Pept_M6_InhA"/>
</dbReference>
<dbReference type="NCBIfam" id="TIGR03296">
    <property type="entry name" value="M6dom_TIGR03296"/>
    <property type="match status" value="1"/>
</dbReference>
<keyword evidence="5" id="KW-1185">Reference proteome</keyword>
<dbReference type="InterPro" id="IPR048665">
    <property type="entry name" value="InhA-like_VEG"/>
</dbReference>
<keyword evidence="4" id="KW-0482">Metalloprotease</keyword>